<dbReference type="AlphaFoldDB" id="A0A7D7LCV5"/>
<dbReference type="EMBL" id="CP054698">
    <property type="protein sequence ID" value="QMS87751.1"/>
    <property type="molecule type" value="Genomic_DNA"/>
</dbReference>
<name>A0A7D7LCV5_9NOSO</name>
<dbReference type="RefSeq" id="WP_181931005.1">
    <property type="nucleotide sequence ID" value="NZ_CP054698.1"/>
</dbReference>
<sequence>MINRAIDIIFVDSLAFVINVIFGTLLHSKICNYSWEGKTLLDPQPEEISSNSLISTSSSENKDLSTPVLSKYPKVNAKMKAEALSKNSSTSA</sequence>
<evidence type="ECO:0000313" key="1">
    <source>
        <dbReference type="EMBL" id="QMS87751.1"/>
    </source>
</evidence>
<gene>
    <name evidence="1" type="ORF">HUN01_09200</name>
</gene>
<dbReference type="Proteomes" id="UP000514713">
    <property type="component" value="Chromosome"/>
</dbReference>
<proteinExistence type="predicted"/>
<accession>A0A7D7LCV5</accession>
<dbReference type="KEGG" id="ned:HUN01_09200"/>
<reference evidence="2" key="1">
    <citation type="submission" date="2020-06" db="EMBL/GenBank/DDBJ databases">
        <title>Nostoc edaphicum CCNP1411 genome.</title>
        <authorList>
            <person name="Fidor A."/>
            <person name="Grabski M."/>
            <person name="Gawor J."/>
            <person name="Gromadka R."/>
            <person name="Wegrzyn G."/>
            <person name="Mazur-Marzec H."/>
        </authorList>
    </citation>
    <scope>NUCLEOTIDE SEQUENCE [LARGE SCALE GENOMIC DNA]</scope>
    <source>
        <strain evidence="2">CCNP1411</strain>
    </source>
</reference>
<evidence type="ECO:0000313" key="2">
    <source>
        <dbReference type="Proteomes" id="UP000514713"/>
    </source>
</evidence>
<keyword evidence="2" id="KW-1185">Reference proteome</keyword>
<protein>
    <submittedName>
        <fullName evidence="1">Uncharacterized protein</fullName>
    </submittedName>
</protein>
<organism evidence="1 2">
    <name type="scientific">Nostoc edaphicum CCNP1411</name>
    <dbReference type="NCBI Taxonomy" id="1472755"/>
    <lineage>
        <taxon>Bacteria</taxon>
        <taxon>Bacillati</taxon>
        <taxon>Cyanobacteriota</taxon>
        <taxon>Cyanophyceae</taxon>
        <taxon>Nostocales</taxon>
        <taxon>Nostocaceae</taxon>
        <taxon>Nostoc</taxon>
    </lineage>
</organism>